<organism evidence="2 3">
    <name type="scientific">Anopheles coluzzii</name>
    <name type="common">African malaria mosquito</name>
    <dbReference type="NCBI Taxonomy" id="1518534"/>
    <lineage>
        <taxon>Eukaryota</taxon>
        <taxon>Metazoa</taxon>
        <taxon>Ecdysozoa</taxon>
        <taxon>Arthropoda</taxon>
        <taxon>Hexapoda</taxon>
        <taxon>Insecta</taxon>
        <taxon>Pterygota</taxon>
        <taxon>Neoptera</taxon>
        <taxon>Endopterygota</taxon>
        <taxon>Diptera</taxon>
        <taxon>Nematocera</taxon>
        <taxon>Culicoidea</taxon>
        <taxon>Culicidae</taxon>
        <taxon>Anophelinae</taxon>
        <taxon>Anopheles</taxon>
    </lineage>
</organism>
<dbReference type="VEuPathDB" id="VectorBase:ACMO_001245"/>
<dbReference type="Proteomes" id="UP001105220">
    <property type="component" value="Unplaced"/>
</dbReference>
<feature type="compositionally biased region" description="Gly residues" evidence="1">
    <location>
        <begin position="549"/>
        <end position="586"/>
    </location>
</feature>
<dbReference type="VEuPathDB" id="VectorBase:ACON2_034005"/>
<feature type="compositionally biased region" description="Gly residues" evidence="1">
    <location>
        <begin position="855"/>
        <end position="864"/>
    </location>
</feature>
<feature type="compositionally biased region" description="Low complexity" evidence="1">
    <location>
        <begin position="359"/>
        <end position="370"/>
    </location>
</feature>
<feature type="compositionally biased region" description="Polar residues" evidence="1">
    <location>
        <begin position="371"/>
        <end position="381"/>
    </location>
</feature>
<feature type="compositionally biased region" description="Gly residues" evidence="1">
    <location>
        <begin position="62"/>
        <end position="81"/>
    </location>
</feature>
<dbReference type="EnsemblMetazoa" id="ACON029811-RA">
    <property type="protein sequence ID" value="ACON029811-PA"/>
    <property type="gene ID" value="ACON029811"/>
</dbReference>
<feature type="region of interest" description="Disordered" evidence="1">
    <location>
        <begin position="750"/>
        <end position="867"/>
    </location>
</feature>
<feature type="compositionally biased region" description="Low complexity" evidence="1">
    <location>
        <begin position="613"/>
        <end position="627"/>
    </location>
</feature>
<name>A0A6E8WEC7_ANOCL</name>
<feature type="compositionally biased region" description="Low complexity" evidence="1">
    <location>
        <begin position="680"/>
        <end position="690"/>
    </location>
</feature>
<sequence>MSKTIETHLQSNEVRIPKKSNEFDVTAAATAGRNGGAGGGGAGAPCQYFKSSFARSLSFSQGPGGPTGGGGGGVRGGGPYGGAEQHFTRSLDFDVNFDPIGGGSNIDGDGGGAGGPHQMMMMMMGTPSSASPVYEEEGEGAVSRAESDPDPDAASLLGGLNGIETSNGGIVKTLWNYAKGQEIKSANSSPAKRSLTLKSNGGTLGGRKSIEANEIEVLRLRKECQNLIEENRRLVSIASGAGNGYAISGMLNGTVGGSGSLSTLGMGVPNGGSYSSVESVILQTQVETLQWQLKQVDSSRHMYRAVMEEVVRFLDRCYRSLDALQSGQIGRSKSVLQVSKTSGHQQQQQQQHHHHDSDSSSASSPRARSSTNLVDVQQHNKPYTKAAGGGHNGRLDHQQQHHHLNHNHQPSSLTLINTGSSAAASQHAATSTHHEDDCVVPPSPASSYSTFRDFTWRRSPKRTQTLPISSNEVDPEKLAQEAFRLLRTVQNLLNTQEPTLAQSTNALDSLISASTAASSCGSSTTLTGVGLSASGAMLGSTPTLTGAGGVGNGGGDGGRSVGVANGHGGGGGGGGAGGGGAGGGGSHPLVNTRSTVGFSRKLNMRGSRLSVRSSTADSVHSTSSSTKTETDEDNTDRPSPPLLLSHPHHHHHHHHLLQHQNGINGGTAGGGGGGGGGGSSSSSCCSSTSGNGSLNGNGHHHHNPAHRYSANIERIKEMMISSSAEDESGFSSMNSFQEIGLPLVNSTMLSSVGSSHGVSNGSLGGDGSSSSNEGGAAAGGGSSSSSTGNNSAFGGMSEDSSELRENTVIPTAAMNGATNGGSNSSANRLGIPSSPSAKSASGQSGGSSNASTVTGSGGASGGGSPLRVTQTASYEHHTHFINHRRWDSAPVVPPKLKIHAGETDTVSRVLWV</sequence>
<feature type="compositionally biased region" description="Low complexity" evidence="1">
    <location>
        <begin position="750"/>
        <end position="761"/>
    </location>
</feature>
<feature type="region of interest" description="Disordered" evidence="1">
    <location>
        <begin position="334"/>
        <end position="444"/>
    </location>
</feature>
<evidence type="ECO:0000313" key="2">
    <source>
        <dbReference type="EnsemblMetazoa" id="ACON029811-PA"/>
    </source>
</evidence>
<evidence type="ECO:0000313" key="3">
    <source>
        <dbReference type="Proteomes" id="UP001105220"/>
    </source>
</evidence>
<feature type="compositionally biased region" description="Low complexity" evidence="1">
    <location>
        <begin position="833"/>
        <end position="854"/>
    </location>
</feature>
<feature type="region of interest" description="Disordered" evidence="1">
    <location>
        <begin position="57"/>
        <end position="85"/>
    </location>
</feature>
<feature type="compositionally biased region" description="Polar residues" evidence="1">
    <location>
        <begin position="334"/>
        <end position="343"/>
    </location>
</feature>
<feature type="compositionally biased region" description="Low complexity" evidence="1">
    <location>
        <begin position="783"/>
        <end position="795"/>
    </location>
</feature>
<feature type="compositionally biased region" description="Basic residues" evidence="1">
    <location>
        <begin position="646"/>
        <end position="657"/>
    </location>
</feature>
<feature type="compositionally biased region" description="Polar residues" evidence="1">
    <location>
        <begin position="816"/>
        <end position="827"/>
    </location>
</feature>
<protein>
    <submittedName>
        <fullName evidence="2">Lysozyme-like protein</fullName>
    </submittedName>
</protein>
<evidence type="ECO:0000256" key="1">
    <source>
        <dbReference type="SAM" id="MobiDB-lite"/>
    </source>
</evidence>
<dbReference type="AlphaFoldDB" id="A0A6E8WEC7"/>
<feature type="compositionally biased region" description="Low complexity" evidence="1">
    <location>
        <begin position="418"/>
        <end position="431"/>
    </location>
</feature>
<proteinExistence type="predicted"/>
<feature type="compositionally biased region" description="Gly residues" evidence="1">
    <location>
        <begin position="663"/>
        <end position="679"/>
    </location>
</feature>
<accession>A0A6E8WEC7</accession>
<feature type="region of interest" description="Disordered" evidence="1">
    <location>
        <begin position="549"/>
        <end position="690"/>
    </location>
</feature>
<reference key="1">
    <citation type="journal article" date="2019" name="Genes (Basel)">
        <title>A High-Quality De novo Genome Assembly from a Single Mosquito Using PacBio Sequencing.</title>
        <authorList>
            <person name="Kingan S.B."/>
            <person name="Heaton H."/>
            <person name="Cudini J."/>
            <person name="Lambert C.C."/>
            <person name="Baybayan P."/>
            <person name="Galvin B.D."/>
            <person name="Durbin R."/>
            <person name="Korlach J."/>
            <person name="Lawniczak M.K.N."/>
        </authorList>
    </citation>
    <scope>NUCLEOTIDE SEQUENCE [LARGE SCALE GENOMIC DNA]</scope>
    <source>
        <strain>Mali-NIH</strain>
    </source>
</reference>
<dbReference type="VEuPathDB" id="VectorBase:ACON029811"/>
<reference evidence="2" key="2">
    <citation type="submission" date="2020-05" db="UniProtKB">
        <authorList>
            <consortium name="EnsemblMetazoa"/>
        </authorList>
    </citation>
    <scope>IDENTIFICATION</scope>
    <source>
        <strain evidence="2">Ngousso</strain>
    </source>
</reference>
<keyword evidence="3" id="KW-1185">Reference proteome</keyword>
<feature type="region of interest" description="Disordered" evidence="1">
    <location>
        <begin position="128"/>
        <end position="150"/>
    </location>
</feature>